<evidence type="ECO:0000313" key="2">
    <source>
        <dbReference type="EMBL" id="CAD8064766.1"/>
    </source>
</evidence>
<proteinExistence type="predicted"/>
<protein>
    <recommendedName>
        <fullName evidence="4">Transmembrane protein</fullName>
    </recommendedName>
</protein>
<dbReference type="Proteomes" id="UP000688137">
    <property type="component" value="Unassembled WGS sequence"/>
</dbReference>
<reference evidence="2" key="1">
    <citation type="submission" date="2021-01" db="EMBL/GenBank/DDBJ databases">
        <authorList>
            <consortium name="Genoscope - CEA"/>
            <person name="William W."/>
        </authorList>
    </citation>
    <scope>NUCLEOTIDE SEQUENCE</scope>
</reference>
<sequence length="409" mass="48466">MIEGDEEDEINNHNEFYPIKSKIRNKQKVNKNTHGQFIHIFILLIFLAISILIFYNWIDNQSQEIQQTQLLPYQNPQDQNKLQCPFNTSFDSTKFTCLQCTQNCISCYHEYESRCLQCQSPFKLKQNICTKDCVSINNICVNTNNTQIDQINYTVIDLGTLLRVEQLFQVEIHTYSYKNIYIIFPPLGNSFNYFYQSIQLPELAKQLESTIFVFSTPYTEVIQIIENKDQQDDQFIYINRIYQFVQPYFLNQTKSINIVALGEMLFFAHKFATLIAHNLNQDFKIRLILMQTNEVELQESIQLEDQKLQNILKFINYKWNNNTHQELDINFNEQNISQQLQSIKLKINIKKIINSVHIRRINVIIISERHSKDISILYQNGHNHYNLTQIFLDNNKWSALFSKLKGLLL</sequence>
<keyword evidence="1" id="KW-0472">Membrane</keyword>
<keyword evidence="1" id="KW-1133">Transmembrane helix</keyword>
<keyword evidence="3" id="KW-1185">Reference proteome</keyword>
<name>A0A8S1LJ74_PARPR</name>
<dbReference type="AlphaFoldDB" id="A0A8S1LJ74"/>
<feature type="transmembrane region" description="Helical" evidence="1">
    <location>
        <begin position="37"/>
        <end position="58"/>
    </location>
</feature>
<organism evidence="2 3">
    <name type="scientific">Paramecium primaurelia</name>
    <dbReference type="NCBI Taxonomy" id="5886"/>
    <lineage>
        <taxon>Eukaryota</taxon>
        <taxon>Sar</taxon>
        <taxon>Alveolata</taxon>
        <taxon>Ciliophora</taxon>
        <taxon>Intramacronucleata</taxon>
        <taxon>Oligohymenophorea</taxon>
        <taxon>Peniculida</taxon>
        <taxon>Parameciidae</taxon>
        <taxon>Paramecium</taxon>
    </lineage>
</organism>
<keyword evidence="1" id="KW-0812">Transmembrane</keyword>
<evidence type="ECO:0000256" key="1">
    <source>
        <dbReference type="SAM" id="Phobius"/>
    </source>
</evidence>
<accession>A0A8S1LJ74</accession>
<evidence type="ECO:0008006" key="4">
    <source>
        <dbReference type="Google" id="ProtNLM"/>
    </source>
</evidence>
<dbReference type="EMBL" id="CAJJDM010000035">
    <property type="protein sequence ID" value="CAD8064766.1"/>
    <property type="molecule type" value="Genomic_DNA"/>
</dbReference>
<dbReference type="OMA" id="DQNKLQC"/>
<gene>
    <name evidence="2" type="ORF">PPRIM_AZ9-3.1.T0360290</name>
</gene>
<comment type="caution">
    <text evidence="2">The sequence shown here is derived from an EMBL/GenBank/DDBJ whole genome shotgun (WGS) entry which is preliminary data.</text>
</comment>
<evidence type="ECO:0000313" key="3">
    <source>
        <dbReference type="Proteomes" id="UP000688137"/>
    </source>
</evidence>